<dbReference type="InterPro" id="IPR051451">
    <property type="entry name" value="PhoH2-like"/>
</dbReference>
<dbReference type="InterPro" id="IPR027417">
    <property type="entry name" value="P-loop_NTPase"/>
</dbReference>
<evidence type="ECO:0000313" key="10">
    <source>
        <dbReference type="Proteomes" id="UP000309215"/>
    </source>
</evidence>
<accession>A0A4U1IZR5</accession>
<feature type="compositionally biased region" description="Basic and acidic residues" evidence="7">
    <location>
        <begin position="323"/>
        <end position="341"/>
    </location>
</feature>
<keyword evidence="4" id="KW-0547">Nucleotide-binding</keyword>
<dbReference type="Proteomes" id="UP000309215">
    <property type="component" value="Unassembled WGS sequence"/>
</dbReference>
<keyword evidence="10" id="KW-1185">Reference proteome</keyword>
<name>A0A4U1IZR5_9BACT</name>
<organism evidence="9 10">
    <name type="scientific">Polyangium fumosum</name>
    <dbReference type="NCBI Taxonomy" id="889272"/>
    <lineage>
        <taxon>Bacteria</taxon>
        <taxon>Pseudomonadati</taxon>
        <taxon>Myxococcota</taxon>
        <taxon>Polyangia</taxon>
        <taxon>Polyangiales</taxon>
        <taxon>Polyangiaceae</taxon>
        <taxon>Polyangium</taxon>
    </lineage>
</organism>
<dbReference type="GO" id="GO:0005829">
    <property type="term" value="C:cytosol"/>
    <property type="evidence" value="ECO:0007669"/>
    <property type="project" value="TreeGrafter"/>
</dbReference>
<feature type="compositionally biased region" description="Basic and acidic residues" evidence="7">
    <location>
        <begin position="356"/>
        <end position="365"/>
    </location>
</feature>
<protein>
    <recommendedName>
        <fullName evidence="6">PhoH-like protein</fullName>
    </recommendedName>
</protein>
<dbReference type="RefSeq" id="WP_136933466.1">
    <property type="nucleotide sequence ID" value="NZ_SSMQ01000049.1"/>
</dbReference>
<reference evidence="9 10" key="1">
    <citation type="submission" date="2019-04" db="EMBL/GenBank/DDBJ databases">
        <authorList>
            <person name="Li Y."/>
            <person name="Wang J."/>
        </authorList>
    </citation>
    <scope>NUCLEOTIDE SEQUENCE [LARGE SCALE GENOMIC DNA]</scope>
    <source>
        <strain evidence="9 10">DSM 14668</strain>
    </source>
</reference>
<dbReference type="SUPFAM" id="SSF52540">
    <property type="entry name" value="P-loop containing nucleoside triphosphate hydrolases"/>
    <property type="match status" value="1"/>
</dbReference>
<dbReference type="InterPro" id="IPR003714">
    <property type="entry name" value="PhoH"/>
</dbReference>
<dbReference type="Gene3D" id="3.40.50.300">
    <property type="entry name" value="P-loop containing nucleotide triphosphate hydrolases"/>
    <property type="match status" value="1"/>
</dbReference>
<keyword evidence="3" id="KW-0963">Cytoplasm</keyword>
<evidence type="ECO:0000256" key="3">
    <source>
        <dbReference type="ARBA" id="ARBA00022490"/>
    </source>
</evidence>
<evidence type="ECO:0000256" key="5">
    <source>
        <dbReference type="ARBA" id="ARBA00022840"/>
    </source>
</evidence>
<gene>
    <name evidence="9" type="ORF">E8A74_35195</name>
</gene>
<dbReference type="FunFam" id="3.40.50.300:FF:000013">
    <property type="entry name" value="PhoH family ATPase"/>
    <property type="match status" value="1"/>
</dbReference>
<dbReference type="PANTHER" id="PTHR30473">
    <property type="entry name" value="PROTEIN PHOH"/>
    <property type="match status" value="1"/>
</dbReference>
<dbReference type="OrthoDB" id="9805148at2"/>
<keyword evidence="5" id="KW-0067">ATP-binding</keyword>
<dbReference type="AlphaFoldDB" id="A0A4U1IZR5"/>
<evidence type="ECO:0000256" key="4">
    <source>
        <dbReference type="ARBA" id="ARBA00022741"/>
    </source>
</evidence>
<evidence type="ECO:0000256" key="1">
    <source>
        <dbReference type="ARBA" id="ARBA00004496"/>
    </source>
</evidence>
<evidence type="ECO:0000256" key="2">
    <source>
        <dbReference type="ARBA" id="ARBA00010393"/>
    </source>
</evidence>
<proteinExistence type="inferred from homology"/>
<evidence type="ECO:0000259" key="8">
    <source>
        <dbReference type="Pfam" id="PF02562"/>
    </source>
</evidence>
<dbReference type="EMBL" id="SSMQ01000049">
    <property type="protein sequence ID" value="TKD00173.1"/>
    <property type="molecule type" value="Genomic_DNA"/>
</dbReference>
<comment type="similarity">
    <text evidence="2">Belongs to the PhoH family.</text>
</comment>
<evidence type="ECO:0000256" key="7">
    <source>
        <dbReference type="SAM" id="MobiDB-lite"/>
    </source>
</evidence>
<dbReference type="GO" id="GO:0005524">
    <property type="term" value="F:ATP binding"/>
    <property type="evidence" value="ECO:0007669"/>
    <property type="project" value="UniProtKB-KW"/>
</dbReference>
<dbReference type="PANTHER" id="PTHR30473:SF1">
    <property type="entry name" value="PHOH-LIKE PROTEIN"/>
    <property type="match status" value="1"/>
</dbReference>
<dbReference type="Pfam" id="PF02562">
    <property type="entry name" value="PhoH"/>
    <property type="match status" value="1"/>
</dbReference>
<comment type="caution">
    <text evidence="9">The sequence shown here is derived from an EMBL/GenBank/DDBJ whole genome shotgun (WGS) entry which is preliminary data.</text>
</comment>
<evidence type="ECO:0000256" key="6">
    <source>
        <dbReference type="ARBA" id="ARBA00039970"/>
    </source>
</evidence>
<feature type="domain" description="PhoH-like protein" evidence="8">
    <location>
        <begin position="116"/>
        <end position="319"/>
    </location>
</feature>
<feature type="region of interest" description="Disordered" evidence="7">
    <location>
        <begin position="323"/>
        <end position="365"/>
    </location>
</feature>
<evidence type="ECO:0000313" key="9">
    <source>
        <dbReference type="EMBL" id="TKD00173.1"/>
    </source>
</evidence>
<sequence length="365" mass="39669">MSSSTPIRITADVEVLDNATLVSLAGPASEHLKSVARTLGIDASMRGNIIRLAGDADAVALAERFLAEAAQLLRGGAVLDAQDYVRAVQALHDDPALTLRELFEDVVLVTARRRPVTAKTIAQKRYIQAIRTHDMTFGIGPAGTGKTYLAMAMAVHALLERRVKRIILTRPAVEAGERLGFLPGDLAEKVNPYLRPLYDALHDMMDADKASGLVSRGQIEVAPLAFMRGRTLNDSFVILDEAQNATSDQMRMFLTRLGYSSRAVVTGDVTQVDLPHGARSGLAEARELLAGIDGIAICHFTEVDVVRHPLVQRIIVAYEKRDQEVAARRAEKERERDRRDGPAAAQSTPTNPDPADEPREKGAAS</sequence>
<comment type="subcellular location">
    <subcellularLocation>
        <location evidence="1">Cytoplasm</location>
    </subcellularLocation>
</comment>